<reference evidence="6 7" key="1">
    <citation type="submission" date="2018-11" db="EMBL/GenBank/DDBJ databases">
        <title>Genome squencing of methanotrophic bacteria isolated from alkaline groundwater in Korea.</title>
        <authorList>
            <person name="Nguyen L.N."/>
        </authorList>
    </citation>
    <scope>NUCLEOTIDE SEQUENCE [LARGE SCALE GENOMIC DNA]</scope>
    <source>
        <strain evidence="6 7">GW6</strain>
    </source>
</reference>
<keyword evidence="4" id="KW-0378">Hydrolase</keyword>
<dbReference type="InterPro" id="IPR029058">
    <property type="entry name" value="AB_hydrolase_fold"/>
</dbReference>
<dbReference type="Pfam" id="PF00450">
    <property type="entry name" value="Peptidase_S10"/>
    <property type="match status" value="1"/>
</dbReference>
<dbReference type="SUPFAM" id="SSF53474">
    <property type="entry name" value="alpha/beta-Hydrolases"/>
    <property type="match status" value="1"/>
</dbReference>
<evidence type="ECO:0000256" key="1">
    <source>
        <dbReference type="ARBA" id="ARBA00022645"/>
    </source>
</evidence>
<dbReference type="Proteomes" id="UP000273982">
    <property type="component" value="Chromosome"/>
</dbReference>
<evidence type="ECO:0000256" key="3">
    <source>
        <dbReference type="ARBA" id="ARBA00022729"/>
    </source>
</evidence>
<evidence type="ECO:0000256" key="4">
    <source>
        <dbReference type="ARBA" id="ARBA00022801"/>
    </source>
</evidence>
<dbReference type="Gene3D" id="3.40.50.1820">
    <property type="entry name" value="alpha/beta hydrolase"/>
    <property type="match status" value="1"/>
</dbReference>
<dbReference type="PANTHER" id="PTHR11802:SF3">
    <property type="entry name" value="RETINOID-INDUCIBLE SERINE CARBOXYPEPTIDASE"/>
    <property type="match status" value="1"/>
</dbReference>
<dbReference type="KEGG" id="mros:EHO51_11855"/>
<evidence type="ECO:0000313" key="6">
    <source>
        <dbReference type="EMBL" id="AZG78610.1"/>
    </source>
</evidence>
<keyword evidence="3" id="KW-0732">Signal</keyword>
<sequence>MLAAIVAGGCFPCRADDATAGKKSVNEQSVPSRGLPAEVVTNHTITLNGEKVAFTARAGAVHLRDAQSDAPQADVAYVSYERAGAESLSRPIAFVFNGGPGAGSAWLGLGALSPWRLHMANALSPSAPPTIVENAESWLTFADLVFVDPPGTGYSKILGDGEDLRKRFFSVQGDADALAVVLRKWLTTHRRLASPKYLVGESYGSFRAVKLVHALRERESVGVTGLILISPVLDFTWLDARNLLSFAAYLPSFAAVTRGAKDRAALADVEEYAGGAYLTDLLKGVRDADALSRLSARVAQFTGLNSKIVSQLGGRVHVKTFSRERARDDQRILSAYDGEVAGFDPAPFSQESDWEDPVLDTLRTPLGAAMSRIVTEKLEWPINDARYEILNAQVAHQWDYGRGGRVSAEAVSDLREALALDPRLKVLIVHGITDLVTPYFATKLLLDQLPAFGDGSRVQFVVLPGGHMPYVRDESRRALRDTARTSIERN</sequence>
<dbReference type="EMBL" id="CP034086">
    <property type="protein sequence ID" value="AZG78610.1"/>
    <property type="molecule type" value="Genomic_DNA"/>
</dbReference>
<proteinExistence type="predicted"/>
<dbReference type="GO" id="GO:0004185">
    <property type="term" value="F:serine-type carboxypeptidase activity"/>
    <property type="evidence" value="ECO:0007669"/>
    <property type="project" value="InterPro"/>
</dbReference>
<name>A0A3G8MBL4_9HYPH</name>
<gene>
    <name evidence="6" type="ORF">EHO51_11855</name>
</gene>
<organism evidence="6 7">
    <name type="scientific">Methylocystis rosea</name>
    <dbReference type="NCBI Taxonomy" id="173366"/>
    <lineage>
        <taxon>Bacteria</taxon>
        <taxon>Pseudomonadati</taxon>
        <taxon>Pseudomonadota</taxon>
        <taxon>Alphaproteobacteria</taxon>
        <taxon>Hyphomicrobiales</taxon>
        <taxon>Methylocystaceae</taxon>
        <taxon>Methylocystis</taxon>
    </lineage>
</organism>
<evidence type="ECO:0000256" key="2">
    <source>
        <dbReference type="ARBA" id="ARBA00022670"/>
    </source>
</evidence>
<evidence type="ECO:0000256" key="5">
    <source>
        <dbReference type="ARBA" id="ARBA00023180"/>
    </source>
</evidence>
<dbReference type="InterPro" id="IPR001563">
    <property type="entry name" value="Peptidase_S10"/>
</dbReference>
<dbReference type="PANTHER" id="PTHR11802">
    <property type="entry name" value="SERINE PROTEASE FAMILY S10 SERINE CARBOXYPEPTIDASE"/>
    <property type="match status" value="1"/>
</dbReference>
<dbReference type="AlphaFoldDB" id="A0A3G8MBL4"/>
<keyword evidence="5" id="KW-0325">Glycoprotein</keyword>
<protein>
    <submittedName>
        <fullName evidence="6">Peptidase S10</fullName>
    </submittedName>
</protein>
<dbReference type="GO" id="GO:0006508">
    <property type="term" value="P:proteolysis"/>
    <property type="evidence" value="ECO:0007669"/>
    <property type="project" value="UniProtKB-KW"/>
</dbReference>
<evidence type="ECO:0000313" key="7">
    <source>
        <dbReference type="Proteomes" id="UP000273982"/>
    </source>
</evidence>
<keyword evidence="2" id="KW-0645">Protease</keyword>
<keyword evidence="1" id="KW-0121">Carboxypeptidase</keyword>
<accession>A0A3G8MBL4</accession>